<gene>
    <name evidence="1" type="ORF">EHQ76_15940</name>
</gene>
<evidence type="ECO:0008006" key="3">
    <source>
        <dbReference type="Google" id="ProtNLM"/>
    </source>
</evidence>
<dbReference type="Gene3D" id="3.40.50.1820">
    <property type="entry name" value="alpha/beta hydrolase"/>
    <property type="match status" value="1"/>
</dbReference>
<comment type="caution">
    <text evidence="1">The sequence shown here is derived from an EMBL/GenBank/DDBJ whole genome shotgun (WGS) entry which is preliminary data.</text>
</comment>
<reference evidence="1 2" key="1">
    <citation type="journal article" date="2019" name="PLoS Negl. Trop. Dis.">
        <title>Revisiting the worldwide diversity of Leptospira species in the environment.</title>
        <authorList>
            <person name="Vincent A.T."/>
            <person name="Schiettekatte O."/>
            <person name="Bourhy P."/>
            <person name="Veyrier F.J."/>
            <person name="Picardeau M."/>
        </authorList>
    </citation>
    <scope>NUCLEOTIDE SEQUENCE [LARGE SCALE GENOMIC DNA]</scope>
    <source>
        <strain evidence="1 2">201702444</strain>
    </source>
</reference>
<organism evidence="1 2">
    <name type="scientific">Leptospira barantonii</name>
    <dbReference type="NCBI Taxonomy" id="2023184"/>
    <lineage>
        <taxon>Bacteria</taxon>
        <taxon>Pseudomonadati</taxon>
        <taxon>Spirochaetota</taxon>
        <taxon>Spirochaetia</taxon>
        <taxon>Leptospirales</taxon>
        <taxon>Leptospiraceae</taxon>
        <taxon>Leptospira</taxon>
    </lineage>
</organism>
<dbReference type="SUPFAM" id="SSF53474">
    <property type="entry name" value="alpha/beta-Hydrolases"/>
    <property type="match status" value="1"/>
</dbReference>
<name>A0A5F2AZI4_9LEPT</name>
<protein>
    <recommendedName>
        <fullName evidence="3">Alpha/beta hydrolase</fullName>
    </recommendedName>
</protein>
<evidence type="ECO:0000313" key="2">
    <source>
        <dbReference type="Proteomes" id="UP000298429"/>
    </source>
</evidence>
<dbReference type="EMBL" id="RQGN01000088">
    <property type="protein sequence ID" value="TGL96268.1"/>
    <property type="molecule type" value="Genomic_DNA"/>
</dbReference>
<dbReference type="InterPro" id="IPR029058">
    <property type="entry name" value="AB_hydrolase_fold"/>
</dbReference>
<dbReference type="OrthoDB" id="332706at2"/>
<proteinExistence type="predicted"/>
<evidence type="ECO:0000313" key="1">
    <source>
        <dbReference type="EMBL" id="TGL96268.1"/>
    </source>
</evidence>
<dbReference type="Proteomes" id="UP000298429">
    <property type="component" value="Unassembled WGS sequence"/>
</dbReference>
<sequence length="273" mass="31470">MPERFINKIDWKRKSARYGLVLLIWILTVSVQAIPSLEYLEYYPKDYDKNKGVLIIIHSKAYDWDNYLRFGKPIADKLNVPMVIPIFKKELWDDYATVINGDQRGDLFLREILKKVKSEHDLNTDRLYFYGHSGGAQFTHRYILMYGPQVQRAFISAPGWYTFPDGERNFPSGLKKKKDFPENVSLEFKNFCKTPLSVTVGELDTVDPAIPKDGSFGKNRLELSKSWVVALNNTLKKECPNVPEVPLFITPNQGHSGSSNSAQRERVIEFLTQ</sequence>
<dbReference type="AlphaFoldDB" id="A0A5F2AZI4"/>
<accession>A0A5F2AZI4</accession>